<dbReference type="EMBL" id="GL385400">
    <property type="protein sequence ID" value="EJT71824.1"/>
    <property type="molecule type" value="Genomic_DNA"/>
</dbReference>
<keyword evidence="5 9" id="KW-1133">Transmembrane helix</keyword>
<keyword evidence="4 7" id="KW-0812">Transmembrane</keyword>
<reference evidence="11" key="5">
    <citation type="submission" date="2018-04" db="UniProtKB">
        <authorList>
            <consortium name="EnsemblFungi"/>
        </authorList>
    </citation>
    <scope>IDENTIFICATION</scope>
    <source>
        <strain evidence="11">R3-111a-1</strain>
    </source>
</reference>
<evidence type="ECO:0000313" key="12">
    <source>
        <dbReference type="Proteomes" id="UP000006039"/>
    </source>
</evidence>
<dbReference type="Proteomes" id="UP000006039">
    <property type="component" value="Unassembled WGS sequence"/>
</dbReference>
<dbReference type="eggNOG" id="KOG1237">
    <property type="taxonomic scope" value="Eukaryota"/>
</dbReference>
<evidence type="ECO:0000313" key="10">
    <source>
        <dbReference type="EMBL" id="EJT71824.1"/>
    </source>
</evidence>
<feature type="transmembrane region" description="Helical" evidence="9">
    <location>
        <begin position="134"/>
        <end position="153"/>
    </location>
</feature>
<feature type="region of interest" description="Disordered" evidence="8">
    <location>
        <begin position="589"/>
        <end position="608"/>
    </location>
</feature>
<accession>J3PC54</accession>
<dbReference type="PANTHER" id="PTHR11654">
    <property type="entry name" value="OLIGOPEPTIDE TRANSPORTER-RELATED"/>
    <property type="match status" value="1"/>
</dbReference>
<evidence type="ECO:0000256" key="6">
    <source>
        <dbReference type="ARBA" id="ARBA00023136"/>
    </source>
</evidence>
<dbReference type="GO" id="GO:0071916">
    <property type="term" value="F:dipeptide transmembrane transporter activity"/>
    <property type="evidence" value="ECO:0007669"/>
    <property type="project" value="UniProtKB-ARBA"/>
</dbReference>
<reference evidence="11" key="4">
    <citation type="journal article" date="2015" name="G3 (Bethesda)">
        <title>Genome sequences of three phytopathogenic species of the Magnaporthaceae family of fungi.</title>
        <authorList>
            <person name="Okagaki L.H."/>
            <person name="Nunes C.C."/>
            <person name="Sailsbery J."/>
            <person name="Clay B."/>
            <person name="Brown D."/>
            <person name="John T."/>
            <person name="Oh Y."/>
            <person name="Young N."/>
            <person name="Fitzgerald M."/>
            <person name="Haas B.J."/>
            <person name="Zeng Q."/>
            <person name="Young S."/>
            <person name="Adiconis X."/>
            <person name="Fan L."/>
            <person name="Levin J.Z."/>
            <person name="Mitchell T.K."/>
            <person name="Okubara P.A."/>
            <person name="Farman M.L."/>
            <person name="Kohn L.M."/>
            <person name="Birren B."/>
            <person name="Ma L.-J."/>
            <person name="Dean R.A."/>
        </authorList>
    </citation>
    <scope>NUCLEOTIDE SEQUENCE</scope>
    <source>
        <strain evidence="11">R3-111a-1</strain>
    </source>
</reference>
<feature type="transmembrane region" description="Helical" evidence="9">
    <location>
        <begin position="192"/>
        <end position="210"/>
    </location>
</feature>
<dbReference type="InterPro" id="IPR000109">
    <property type="entry name" value="POT_fam"/>
</dbReference>
<evidence type="ECO:0000256" key="9">
    <source>
        <dbReference type="SAM" id="Phobius"/>
    </source>
</evidence>
<proteinExistence type="inferred from homology"/>
<evidence type="ECO:0000256" key="8">
    <source>
        <dbReference type="SAM" id="MobiDB-lite"/>
    </source>
</evidence>
<name>J3PC54_GAET3</name>
<dbReference type="FunFam" id="1.20.1250.20:FF:000085">
    <property type="entry name" value="MFS peptide transporter Ptr2"/>
    <property type="match status" value="1"/>
</dbReference>
<comment type="subcellular location">
    <subcellularLocation>
        <location evidence="1 7">Membrane</location>
        <topology evidence="1 7">Multi-pass membrane protein</topology>
    </subcellularLocation>
</comment>
<feature type="region of interest" description="Disordered" evidence="8">
    <location>
        <begin position="39"/>
        <end position="61"/>
    </location>
</feature>
<dbReference type="OrthoDB" id="8904098at2759"/>
<evidence type="ECO:0000256" key="4">
    <source>
        <dbReference type="ARBA" id="ARBA00022692"/>
    </source>
</evidence>
<keyword evidence="6 9" id="KW-0472">Membrane</keyword>
<evidence type="ECO:0000256" key="5">
    <source>
        <dbReference type="ARBA" id="ARBA00022989"/>
    </source>
</evidence>
<evidence type="ECO:0000256" key="2">
    <source>
        <dbReference type="ARBA" id="ARBA00005982"/>
    </source>
</evidence>
<keyword evidence="3 7" id="KW-0813">Transport</keyword>
<dbReference type="RefSeq" id="XP_009227221.1">
    <property type="nucleotide sequence ID" value="XM_009228957.1"/>
</dbReference>
<sequence length="608" mass="66886">MSSAPAAADEAIAKAHVPEAAIQGTEKEMMAGKGSIDVSMAAPLDHPSDSDDFEDKPTEEEMHSLRRVSGKIHWGIYTIAFAELCERFSYYGSAVLYTNFVKRPMPEGSTTGAAPRPEDTAGALGMGQAASQGISLFNVFFAYLMPLVGAYVADAHLGRYKTVHIAIGISTIGHAVLSAAAAPDVLKNPNSAFGAFIVGLLILCVGTGFFKANISPLLAEQNKDTRMRVEVLKSGERVIVDPAITNTRIFLWFYFAINIGALAGQLSMVFVEKLHGFWLAFLLPTILFFFCPIVLFINRKKYHLTPPTGSVLSKFFKLYIFSGRKSSFLKPDLDLAKPSNVPLDQRPKWMTYDDAWVDEVRRALMACKVFLFLPIFHLAYNQMTNNLTSQAASMVLNGAPNDVIQNLNPISIVVMIPIFDKILYPGLRRMGVQFTPIKRMAVGFIVGALAMVAAAVMQWYIYQMSPCGYGASECKEPAPINVWAQSLPYVFIGISEIFTNVTSYEYAFSKAPENMKSLVMSINLFMSAFSAAVGQAWTPLSQDPFLVWNYASVAIIAGVAGVAFWFFFKHYDAIEDDLNNLKKTKFVGSNQPTAADQQKSQPPVEEKV</sequence>
<dbReference type="FunCoup" id="J3PC54">
    <property type="interactions" value="1053"/>
</dbReference>
<evidence type="ECO:0000256" key="1">
    <source>
        <dbReference type="ARBA" id="ARBA00004141"/>
    </source>
</evidence>
<feature type="transmembrane region" description="Helical" evidence="9">
    <location>
        <begin position="482"/>
        <end position="506"/>
    </location>
</feature>
<keyword evidence="12" id="KW-1185">Reference proteome</keyword>
<reference evidence="10" key="2">
    <citation type="submission" date="2010-07" db="EMBL/GenBank/DDBJ databases">
        <authorList>
            <consortium name="The Broad Institute Genome Sequencing Platform"/>
            <consortium name="Broad Institute Genome Sequencing Center for Infectious Disease"/>
            <person name="Ma L.-J."/>
            <person name="Dead R."/>
            <person name="Young S."/>
            <person name="Zeng Q."/>
            <person name="Koehrsen M."/>
            <person name="Alvarado L."/>
            <person name="Berlin A."/>
            <person name="Chapman S.B."/>
            <person name="Chen Z."/>
            <person name="Freedman E."/>
            <person name="Gellesch M."/>
            <person name="Goldberg J."/>
            <person name="Griggs A."/>
            <person name="Gujja S."/>
            <person name="Heilman E.R."/>
            <person name="Heiman D."/>
            <person name="Hepburn T."/>
            <person name="Howarth C."/>
            <person name="Jen D."/>
            <person name="Larson L."/>
            <person name="Mehta T."/>
            <person name="Neiman D."/>
            <person name="Pearson M."/>
            <person name="Roberts A."/>
            <person name="Saif S."/>
            <person name="Shea T."/>
            <person name="Shenoy N."/>
            <person name="Sisk P."/>
            <person name="Stolte C."/>
            <person name="Sykes S."/>
            <person name="Walk T."/>
            <person name="White J."/>
            <person name="Yandava C."/>
            <person name="Haas B."/>
            <person name="Nusbaum C."/>
            <person name="Birren B."/>
        </authorList>
    </citation>
    <scope>NUCLEOTIDE SEQUENCE</scope>
    <source>
        <strain evidence="10">R3-111a-1</strain>
    </source>
</reference>
<dbReference type="SUPFAM" id="SSF103473">
    <property type="entry name" value="MFS general substrate transporter"/>
    <property type="match status" value="1"/>
</dbReference>
<reference evidence="12" key="1">
    <citation type="submission" date="2010-07" db="EMBL/GenBank/DDBJ databases">
        <title>The genome sequence of Gaeumannomyces graminis var. tritici strain R3-111a-1.</title>
        <authorList>
            <consortium name="The Broad Institute Genome Sequencing Platform"/>
            <person name="Ma L.-J."/>
            <person name="Dead R."/>
            <person name="Young S."/>
            <person name="Zeng Q."/>
            <person name="Koehrsen M."/>
            <person name="Alvarado L."/>
            <person name="Berlin A."/>
            <person name="Chapman S.B."/>
            <person name="Chen Z."/>
            <person name="Freedman E."/>
            <person name="Gellesch M."/>
            <person name="Goldberg J."/>
            <person name="Griggs A."/>
            <person name="Gujja S."/>
            <person name="Heilman E.R."/>
            <person name="Heiman D."/>
            <person name="Hepburn T."/>
            <person name="Howarth C."/>
            <person name="Jen D."/>
            <person name="Larson L."/>
            <person name="Mehta T."/>
            <person name="Neiman D."/>
            <person name="Pearson M."/>
            <person name="Roberts A."/>
            <person name="Saif S."/>
            <person name="Shea T."/>
            <person name="Shenoy N."/>
            <person name="Sisk P."/>
            <person name="Stolte C."/>
            <person name="Sykes S."/>
            <person name="Walk T."/>
            <person name="White J."/>
            <person name="Yandava C."/>
            <person name="Haas B."/>
            <person name="Nusbaum C."/>
            <person name="Birren B."/>
        </authorList>
    </citation>
    <scope>NUCLEOTIDE SEQUENCE [LARGE SCALE GENOMIC DNA]</scope>
    <source>
        <strain evidence="12">R3-111a-1</strain>
    </source>
</reference>
<dbReference type="InterPro" id="IPR018456">
    <property type="entry name" value="PTR2_symporter_CS"/>
</dbReference>
<evidence type="ECO:0000313" key="11">
    <source>
        <dbReference type="EnsemblFungi" id="EJT71824"/>
    </source>
</evidence>
<dbReference type="GO" id="GO:0005886">
    <property type="term" value="C:plasma membrane"/>
    <property type="evidence" value="ECO:0007669"/>
    <property type="project" value="UniProtKB-ARBA"/>
</dbReference>
<dbReference type="EnsemblFungi" id="EJT71824">
    <property type="protein sequence ID" value="EJT71824"/>
    <property type="gene ID" value="GGTG_11077"/>
</dbReference>
<feature type="transmembrane region" description="Helical" evidence="9">
    <location>
        <begin position="518"/>
        <end position="538"/>
    </location>
</feature>
<dbReference type="InterPro" id="IPR036259">
    <property type="entry name" value="MFS_trans_sf"/>
</dbReference>
<organism evidence="10">
    <name type="scientific">Gaeumannomyces tritici (strain R3-111a-1)</name>
    <name type="common">Wheat and barley take-all root rot fungus</name>
    <name type="synonym">Gaeumannomyces graminis var. tritici</name>
    <dbReference type="NCBI Taxonomy" id="644352"/>
    <lineage>
        <taxon>Eukaryota</taxon>
        <taxon>Fungi</taxon>
        <taxon>Dikarya</taxon>
        <taxon>Ascomycota</taxon>
        <taxon>Pezizomycotina</taxon>
        <taxon>Sordariomycetes</taxon>
        <taxon>Sordariomycetidae</taxon>
        <taxon>Magnaporthales</taxon>
        <taxon>Magnaporthaceae</taxon>
        <taxon>Gaeumannomyces</taxon>
    </lineage>
</organism>
<dbReference type="PROSITE" id="PS01023">
    <property type="entry name" value="PTR2_2"/>
    <property type="match status" value="1"/>
</dbReference>
<feature type="transmembrane region" description="Helical" evidence="9">
    <location>
        <begin position="550"/>
        <end position="568"/>
    </location>
</feature>
<dbReference type="Pfam" id="PF00854">
    <property type="entry name" value="PTR2"/>
    <property type="match status" value="1"/>
</dbReference>
<comment type="similarity">
    <text evidence="2 7">Belongs to the major facilitator superfamily. Proton-dependent oligopeptide transporter (POT/PTR) (TC 2.A.17) family.</text>
</comment>
<feature type="transmembrane region" description="Helical" evidence="9">
    <location>
        <begin position="249"/>
        <end position="271"/>
    </location>
</feature>
<dbReference type="Gene3D" id="1.20.1250.20">
    <property type="entry name" value="MFS general substrate transporter like domains"/>
    <property type="match status" value="1"/>
</dbReference>
<evidence type="ECO:0000256" key="3">
    <source>
        <dbReference type="ARBA" id="ARBA00022448"/>
    </source>
</evidence>
<dbReference type="AlphaFoldDB" id="J3PC54"/>
<feature type="transmembrane region" description="Helical" evidence="9">
    <location>
        <begin position="165"/>
        <end position="186"/>
    </location>
</feature>
<protein>
    <submittedName>
        <fullName evidence="10">Peptide transporter PTR2</fullName>
    </submittedName>
</protein>
<dbReference type="HOGENOM" id="CLU_004790_4_1_1"/>
<feature type="transmembrane region" description="Helical" evidence="9">
    <location>
        <begin position="440"/>
        <end position="462"/>
    </location>
</feature>
<feature type="compositionally biased region" description="Polar residues" evidence="8">
    <location>
        <begin position="589"/>
        <end position="601"/>
    </location>
</feature>
<dbReference type="VEuPathDB" id="FungiDB:GGTG_11077"/>
<gene>
    <name evidence="11" type="primary">20351535</name>
    <name evidence="10" type="ORF">GGTG_11077</name>
</gene>
<dbReference type="GeneID" id="20351535"/>
<evidence type="ECO:0000256" key="7">
    <source>
        <dbReference type="RuleBase" id="RU003755"/>
    </source>
</evidence>
<reference evidence="10" key="3">
    <citation type="submission" date="2010-09" db="EMBL/GenBank/DDBJ databases">
        <title>Annotation of Gaeumannomyces graminis var. tritici R3-111a-1.</title>
        <authorList>
            <consortium name="The Broad Institute Genome Sequencing Platform"/>
            <person name="Ma L.-J."/>
            <person name="Dead R."/>
            <person name="Young S.K."/>
            <person name="Zeng Q."/>
            <person name="Gargeya S."/>
            <person name="Fitzgerald M."/>
            <person name="Haas B."/>
            <person name="Abouelleil A."/>
            <person name="Alvarado L."/>
            <person name="Arachchi H.M."/>
            <person name="Berlin A."/>
            <person name="Brown A."/>
            <person name="Chapman S.B."/>
            <person name="Chen Z."/>
            <person name="Dunbar C."/>
            <person name="Freedman E."/>
            <person name="Gearin G."/>
            <person name="Gellesch M."/>
            <person name="Goldberg J."/>
            <person name="Griggs A."/>
            <person name="Gujja S."/>
            <person name="Heiman D."/>
            <person name="Howarth C."/>
            <person name="Larson L."/>
            <person name="Lui A."/>
            <person name="MacDonald P.J.P."/>
            <person name="Mehta T."/>
            <person name="Montmayeur A."/>
            <person name="Murphy C."/>
            <person name="Neiman D."/>
            <person name="Pearson M."/>
            <person name="Priest M."/>
            <person name="Roberts A."/>
            <person name="Saif S."/>
            <person name="Shea T."/>
            <person name="Shenoy N."/>
            <person name="Sisk P."/>
            <person name="Stolte C."/>
            <person name="Sykes S."/>
            <person name="Yandava C."/>
            <person name="Wortman J."/>
            <person name="Nusbaum C."/>
            <person name="Birren B."/>
        </authorList>
    </citation>
    <scope>NUCLEOTIDE SEQUENCE</scope>
    <source>
        <strain evidence="10">R3-111a-1</strain>
    </source>
</reference>
<feature type="transmembrane region" description="Helical" evidence="9">
    <location>
        <begin position="277"/>
        <end position="297"/>
    </location>
</feature>